<keyword evidence="7" id="KW-0418">Kinase</keyword>
<dbReference type="Pfam" id="PF00672">
    <property type="entry name" value="HAMP"/>
    <property type="match status" value="1"/>
</dbReference>
<dbReference type="SUPFAM" id="SSF55874">
    <property type="entry name" value="ATPase domain of HSP90 chaperone/DNA topoisomerase II/histidine kinase"/>
    <property type="match status" value="1"/>
</dbReference>
<comment type="subcellular location">
    <subcellularLocation>
        <location evidence="1">Cell membrane</location>
        <topology evidence="1">Multi-pass membrane protein</topology>
    </subcellularLocation>
</comment>
<dbReference type="Proteomes" id="UP000076927">
    <property type="component" value="Chromosome"/>
</dbReference>
<accession>A0A172TNG0</accession>
<evidence type="ECO:0000256" key="9">
    <source>
        <dbReference type="ARBA" id="ARBA00022989"/>
    </source>
</evidence>
<keyword evidence="2" id="KW-1003">Cell membrane</keyword>
<name>A0A172TNG0_9BACL</name>
<dbReference type="AlphaFoldDB" id="A0A172TNG0"/>
<feature type="transmembrane region" description="Helical" evidence="12">
    <location>
        <begin position="12"/>
        <end position="35"/>
    </location>
</feature>
<dbReference type="Pfam" id="PF02518">
    <property type="entry name" value="HATPase_c"/>
    <property type="match status" value="1"/>
</dbReference>
<keyword evidence="11 12" id="KW-0472">Membrane</keyword>
<proteinExistence type="predicted"/>
<dbReference type="InterPro" id="IPR010559">
    <property type="entry name" value="Sig_transdc_His_kin_internal"/>
</dbReference>
<dbReference type="InterPro" id="IPR036890">
    <property type="entry name" value="HATPase_C_sf"/>
</dbReference>
<dbReference type="EMBL" id="CP011388">
    <property type="protein sequence ID" value="ANE48516.1"/>
    <property type="molecule type" value="Genomic_DNA"/>
</dbReference>
<dbReference type="KEGG" id="pswu:SY83_22030"/>
<dbReference type="SUPFAM" id="SSF158472">
    <property type="entry name" value="HAMP domain-like"/>
    <property type="match status" value="1"/>
</dbReference>
<evidence type="ECO:0000256" key="12">
    <source>
        <dbReference type="SAM" id="Phobius"/>
    </source>
</evidence>
<dbReference type="PANTHER" id="PTHR34220:SF11">
    <property type="entry name" value="SENSOR PROTEIN KINASE HPTS"/>
    <property type="match status" value="1"/>
</dbReference>
<organism evidence="14 15">
    <name type="scientific">Paenibacillus swuensis</name>
    <dbReference type="NCBI Taxonomy" id="1178515"/>
    <lineage>
        <taxon>Bacteria</taxon>
        <taxon>Bacillati</taxon>
        <taxon>Bacillota</taxon>
        <taxon>Bacilli</taxon>
        <taxon>Bacillales</taxon>
        <taxon>Paenibacillaceae</taxon>
        <taxon>Paenibacillus</taxon>
    </lineage>
</organism>
<dbReference type="PROSITE" id="PS50885">
    <property type="entry name" value="HAMP"/>
    <property type="match status" value="1"/>
</dbReference>
<keyword evidence="15" id="KW-1185">Reference proteome</keyword>
<evidence type="ECO:0000256" key="11">
    <source>
        <dbReference type="ARBA" id="ARBA00023136"/>
    </source>
</evidence>
<evidence type="ECO:0000313" key="15">
    <source>
        <dbReference type="Proteomes" id="UP000076927"/>
    </source>
</evidence>
<evidence type="ECO:0000256" key="2">
    <source>
        <dbReference type="ARBA" id="ARBA00022475"/>
    </source>
</evidence>
<dbReference type="InterPro" id="IPR003594">
    <property type="entry name" value="HATPase_dom"/>
</dbReference>
<protein>
    <recommendedName>
        <fullName evidence="13">HAMP domain-containing protein</fullName>
    </recommendedName>
</protein>
<evidence type="ECO:0000256" key="4">
    <source>
        <dbReference type="ARBA" id="ARBA00022679"/>
    </source>
</evidence>
<keyword evidence="3" id="KW-0597">Phosphoprotein</keyword>
<keyword evidence="8" id="KW-0067">ATP-binding</keyword>
<evidence type="ECO:0000313" key="14">
    <source>
        <dbReference type="EMBL" id="ANE48516.1"/>
    </source>
</evidence>
<dbReference type="Gene3D" id="6.10.340.10">
    <property type="match status" value="1"/>
</dbReference>
<sequence length="569" mass="64922">MLKPSGSLKKSLIIHMILLMITLTSLLVYILYYGIGILTTQALDSHRQLTNTYMERMDSALTKTNSFLSHLAAYDSDLSSIGAYPYGSTEYIMSKINIQKEFTTNTGLYDGVAAFFLYIEPTNDLLLSEGSSVIKPDTLRRAISSTQAKERNIYIDEKSQAIIQITSISRGVYIGAWIDPNRYSFSYDGFLFMFSDGGTSLLRKDYNSLYSNLTPALASRDVTVSNELQHDEKSYLLVKSTSTLANLQLAILIPESDLLGSLRMIKNLMWLLPIAFVVIILLFYFYLQKSFMKPVQHLHQSFKNVTAGKREVDIPEHHHDEFSFLFQSFQNMVGEINELKIDVYEEQIRAQQAEYKHLQLQINPHFYMNTLNIIYNMAAVREYQSVQKLTLHLAHYFRFITKTNRPLISLGDEMDQVRNYLDIQCMRFVDRLHYEIVMPDDIKAYPIPPVTLLTFVENTMIHGFRNKRKDLMVRVVVEPDQSHPDQLFTITIKDNGCGFPQSILDGAPATLPLSQWSPAESDERERGIGMYNVVRRIGMMPGGALARLELTNDEITSGAVVKLTLPKAI</sequence>
<dbReference type="InterPro" id="IPR050640">
    <property type="entry name" value="Bact_2-comp_sensor_kinase"/>
</dbReference>
<dbReference type="GO" id="GO:0000155">
    <property type="term" value="F:phosphorelay sensor kinase activity"/>
    <property type="evidence" value="ECO:0007669"/>
    <property type="project" value="InterPro"/>
</dbReference>
<dbReference type="PANTHER" id="PTHR34220">
    <property type="entry name" value="SENSOR HISTIDINE KINASE YPDA"/>
    <property type="match status" value="1"/>
</dbReference>
<dbReference type="Pfam" id="PF06580">
    <property type="entry name" value="His_kinase"/>
    <property type="match status" value="1"/>
</dbReference>
<keyword evidence="5 12" id="KW-0812">Transmembrane</keyword>
<dbReference type="GO" id="GO:0005524">
    <property type="term" value="F:ATP binding"/>
    <property type="evidence" value="ECO:0007669"/>
    <property type="project" value="UniProtKB-KW"/>
</dbReference>
<feature type="domain" description="HAMP" evidence="13">
    <location>
        <begin position="289"/>
        <end position="341"/>
    </location>
</feature>
<dbReference type="CDD" id="cd06225">
    <property type="entry name" value="HAMP"/>
    <property type="match status" value="1"/>
</dbReference>
<evidence type="ECO:0000256" key="6">
    <source>
        <dbReference type="ARBA" id="ARBA00022741"/>
    </source>
</evidence>
<dbReference type="GO" id="GO:0005886">
    <property type="term" value="C:plasma membrane"/>
    <property type="evidence" value="ECO:0007669"/>
    <property type="project" value="UniProtKB-SubCell"/>
</dbReference>
<feature type="transmembrane region" description="Helical" evidence="12">
    <location>
        <begin position="268"/>
        <end position="287"/>
    </location>
</feature>
<dbReference type="Gene3D" id="3.30.565.10">
    <property type="entry name" value="Histidine kinase-like ATPase, C-terminal domain"/>
    <property type="match status" value="1"/>
</dbReference>
<keyword evidence="10" id="KW-0902">Two-component regulatory system</keyword>
<evidence type="ECO:0000256" key="1">
    <source>
        <dbReference type="ARBA" id="ARBA00004651"/>
    </source>
</evidence>
<keyword evidence="9 12" id="KW-1133">Transmembrane helix</keyword>
<keyword evidence="4" id="KW-0808">Transferase</keyword>
<dbReference type="InterPro" id="IPR003660">
    <property type="entry name" value="HAMP_dom"/>
</dbReference>
<evidence type="ECO:0000256" key="5">
    <source>
        <dbReference type="ARBA" id="ARBA00022692"/>
    </source>
</evidence>
<keyword evidence="6" id="KW-0547">Nucleotide-binding</keyword>
<dbReference type="STRING" id="1178515.SY83_22030"/>
<evidence type="ECO:0000259" key="13">
    <source>
        <dbReference type="PROSITE" id="PS50885"/>
    </source>
</evidence>
<dbReference type="PATRIC" id="fig|1178515.4.peg.4466"/>
<evidence type="ECO:0000256" key="8">
    <source>
        <dbReference type="ARBA" id="ARBA00022840"/>
    </source>
</evidence>
<gene>
    <name evidence="14" type="ORF">SY83_22030</name>
</gene>
<evidence type="ECO:0000256" key="7">
    <source>
        <dbReference type="ARBA" id="ARBA00022777"/>
    </source>
</evidence>
<reference evidence="14 15" key="1">
    <citation type="submission" date="2015-01" db="EMBL/GenBank/DDBJ databases">
        <title>Paenibacillus swuensis/DY6/whole genome sequencing.</title>
        <authorList>
            <person name="Kim M.K."/>
            <person name="Srinivasan S."/>
            <person name="Lee J.-J."/>
        </authorList>
    </citation>
    <scope>NUCLEOTIDE SEQUENCE [LARGE SCALE GENOMIC DNA]</scope>
    <source>
        <strain evidence="14 15">DY6</strain>
    </source>
</reference>
<evidence type="ECO:0000256" key="3">
    <source>
        <dbReference type="ARBA" id="ARBA00022553"/>
    </source>
</evidence>
<evidence type="ECO:0000256" key="10">
    <source>
        <dbReference type="ARBA" id="ARBA00023012"/>
    </source>
</evidence>